<protein>
    <submittedName>
        <fullName evidence="4">Conserved hypothetical transmembrane protein</fullName>
    </submittedName>
</protein>
<dbReference type="STRING" id="216594.MMAR_5420"/>
<dbReference type="HOGENOM" id="CLU_037846_1_0_11"/>
<dbReference type="Proteomes" id="UP000001190">
    <property type="component" value="Chromosome"/>
</dbReference>
<keyword evidence="5" id="KW-1185">Reference proteome</keyword>
<dbReference type="RefSeq" id="WP_012396920.1">
    <property type="nucleotide sequence ID" value="NC_010612.1"/>
</dbReference>
<organism evidence="4 5">
    <name type="scientific">Mycobacterium marinum (strain ATCC BAA-535 / M)</name>
    <dbReference type="NCBI Taxonomy" id="216594"/>
    <lineage>
        <taxon>Bacteria</taxon>
        <taxon>Bacillati</taxon>
        <taxon>Actinomycetota</taxon>
        <taxon>Actinomycetes</taxon>
        <taxon>Mycobacteriales</taxon>
        <taxon>Mycobacteriaceae</taxon>
        <taxon>Mycobacterium</taxon>
        <taxon>Mycobacterium ulcerans group</taxon>
    </lineage>
</organism>
<evidence type="ECO:0000313" key="4">
    <source>
        <dbReference type="EMBL" id="ACC43827.1"/>
    </source>
</evidence>
<feature type="domain" description="ESX-1 secretion-associated protein EspA/EspE-like" evidence="3">
    <location>
        <begin position="37"/>
        <end position="118"/>
    </location>
</feature>
<feature type="transmembrane region" description="Helical" evidence="2">
    <location>
        <begin position="15"/>
        <end position="41"/>
    </location>
</feature>
<dbReference type="KEGG" id="mmi:MMAR_5420"/>
<keyword evidence="2" id="KW-1133">Transmembrane helix</keyword>
<gene>
    <name evidence="4" type="ordered locus">MMAR_5420</name>
</gene>
<dbReference type="InterPro" id="IPR043796">
    <property type="entry name" value="ESX-1_EspA/EspE-like"/>
</dbReference>
<dbReference type="AlphaFoldDB" id="B2HMQ8"/>
<keyword evidence="2 4" id="KW-0812">Transmembrane</keyword>
<dbReference type="EMBL" id="CP000854">
    <property type="protein sequence ID" value="ACC43827.1"/>
    <property type="molecule type" value="Genomic_DNA"/>
</dbReference>
<proteinExistence type="predicted"/>
<feature type="region of interest" description="Disordered" evidence="1">
    <location>
        <begin position="317"/>
        <end position="338"/>
    </location>
</feature>
<feature type="compositionally biased region" description="Basic and acidic residues" evidence="1">
    <location>
        <begin position="323"/>
        <end position="338"/>
    </location>
</feature>
<evidence type="ECO:0000313" key="5">
    <source>
        <dbReference type="Proteomes" id="UP000001190"/>
    </source>
</evidence>
<reference evidence="4 5" key="1">
    <citation type="journal article" date="2008" name="Genome Res.">
        <title>Insights from the complete genome sequence of Mycobacterium marinum on the evolution of Mycobacterium tuberculosis.</title>
        <authorList>
            <person name="Stinear T.P."/>
            <person name="Seemann T."/>
            <person name="Harrison P.F."/>
            <person name="Jenkin G.A."/>
            <person name="Davies J.K."/>
            <person name="Johnson P.D."/>
            <person name="Abdellah Z."/>
            <person name="Arrowsmith C."/>
            <person name="Chillingworth T."/>
            <person name="Churcher C."/>
            <person name="Clarke K."/>
            <person name="Cronin A."/>
            <person name="Davis P."/>
            <person name="Goodhead I."/>
            <person name="Holroyd N."/>
            <person name="Jagels K."/>
            <person name="Lord A."/>
            <person name="Moule S."/>
            <person name="Mungall K."/>
            <person name="Norbertczak H."/>
            <person name="Quail M.A."/>
            <person name="Rabbinowitsch E."/>
            <person name="Walker D."/>
            <person name="White B."/>
            <person name="Whitehead S."/>
            <person name="Small P.L."/>
            <person name="Brosch R."/>
            <person name="Ramakrishnan L."/>
            <person name="Fischbach M.A."/>
            <person name="Parkhill J."/>
            <person name="Cole S.T."/>
        </authorList>
    </citation>
    <scope>NUCLEOTIDE SEQUENCE [LARGE SCALE GENOMIC DNA]</scope>
    <source>
        <strain evidence="5">ATCC BAA-535 / M</strain>
    </source>
</reference>
<evidence type="ECO:0000256" key="1">
    <source>
        <dbReference type="SAM" id="MobiDB-lite"/>
    </source>
</evidence>
<evidence type="ECO:0000259" key="3">
    <source>
        <dbReference type="Pfam" id="PF18879"/>
    </source>
</evidence>
<feature type="transmembrane region" description="Helical" evidence="2">
    <location>
        <begin position="113"/>
        <end position="134"/>
    </location>
</feature>
<keyword evidence="2" id="KW-0472">Membrane</keyword>
<accession>B2HMQ8</accession>
<evidence type="ECO:0000256" key="2">
    <source>
        <dbReference type="SAM" id="Phobius"/>
    </source>
</evidence>
<sequence length="338" mass="35025">MTQPDPEPLPHDNLAVAYGSVLCAAAEGVLGVSLALLGVAFPDAGDRLVSGGSMFDEIGTLIAALVPEAGWQGAASRAYIAQALAQSQRAKLMGELDRLVADLVSSQADAVKAVRYAVAAEMVAVAITGAYCVYQEGLGPTGLLLSARVALVVCTLAMLVLVGCLIYLLATTARNTRDLHAAGQRLTDMLALLPKSLDAIPAPADMALPPPPSRCEANATAPIPHIPDATVVFARLPGSPMFSLPPVASPGFPDFGAPRLPIPQLVSTPTQPDLSSVLAKLPTMTQLNNLTGPTSTVRRLANTVAQPAQMVSALAQQGGRAPVDAEDRSALQHQERVR</sequence>
<dbReference type="Pfam" id="PF18879">
    <property type="entry name" value="EspA_EspE"/>
    <property type="match status" value="1"/>
</dbReference>
<feature type="transmembrane region" description="Helical" evidence="2">
    <location>
        <begin position="146"/>
        <end position="170"/>
    </location>
</feature>
<name>B2HMQ8_MYCMM</name>